<dbReference type="Proteomes" id="UP001321473">
    <property type="component" value="Unassembled WGS sequence"/>
</dbReference>
<dbReference type="GO" id="GO:0006509">
    <property type="term" value="P:membrane protein ectodomain proteolysis"/>
    <property type="evidence" value="ECO:0007669"/>
    <property type="project" value="TreeGrafter"/>
</dbReference>
<comment type="caution">
    <text evidence="2">The sequence shown here is derived from an EMBL/GenBank/DDBJ whole genome shotgun (WGS) entry which is preliminary data.</text>
</comment>
<dbReference type="Pfam" id="PF21299">
    <property type="entry name" value="ADAM10_Cys-rich"/>
    <property type="match status" value="1"/>
</dbReference>
<feature type="domain" description="ADAM10 cysteine-rich" evidence="1">
    <location>
        <begin position="40"/>
        <end position="93"/>
    </location>
</feature>
<name>A0AAQ4F5G9_AMBAM</name>
<reference evidence="2 3" key="1">
    <citation type="journal article" date="2023" name="Arcadia Sci">
        <title>De novo assembly of a long-read Amblyomma americanum tick genome.</title>
        <authorList>
            <person name="Chou S."/>
            <person name="Poskanzer K.E."/>
            <person name="Rollins M."/>
            <person name="Thuy-Boun P.S."/>
        </authorList>
    </citation>
    <scope>NUCLEOTIDE SEQUENCE [LARGE SCALE GENOMIC DNA]</scope>
    <source>
        <strain evidence="2">F_SG_1</strain>
        <tissue evidence="2">Salivary glands</tissue>
    </source>
</reference>
<dbReference type="InterPro" id="IPR051489">
    <property type="entry name" value="ADAM_Metalloproteinase"/>
</dbReference>
<accession>A0AAQ4F5G9</accession>
<evidence type="ECO:0000259" key="1">
    <source>
        <dbReference type="Pfam" id="PF21299"/>
    </source>
</evidence>
<dbReference type="PANTHER" id="PTHR45702:SF2">
    <property type="entry name" value="KUZBANIAN, ISOFORM A"/>
    <property type="match status" value="1"/>
</dbReference>
<dbReference type="GO" id="GO:0004222">
    <property type="term" value="F:metalloendopeptidase activity"/>
    <property type="evidence" value="ECO:0007669"/>
    <property type="project" value="TreeGrafter"/>
</dbReference>
<dbReference type="EMBL" id="JARKHS020006737">
    <property type="protein sequence ID" value="KAK8782357.1"/>
    <property type="molecule type" value="Genomic_DNA"/>
</dbReference>
<keyword evidence="3" id="KW-1185">Reference proteome</keyword>
<evidence type="ECO:0000313" key="2">
    <source>
        <dbReference type="EMBL" id="KAK8782357.1"/>
    </source>
</evidence>
<evidence type="ECO:0000313" key="3">
    <source>
        <dbReference type="Proteomes" id="UP001321473"/>
    </source>
</evidence>
<dbReference type="AlphaFoldDB" id="A0AAQ4F5G9"/>
<sequence length="186" mass="20358">MTPCANGSRVCVQGECSHSVCLKYGLRECALTGAHFTPQQLCLIACQEESGSCKPGCELSSPTARAALCGLQLPPGSPCNDLAGYCDVFLRCRAVDDEGPLTQLKRLFFGVRSMNAVRSFIVFSMPFSRPLRFFGCSRNAHNRKERRKVAVQERSWEPGLKLRAWAPVRGPCSALSPVDYCGKPPI</sequence>
<dbReference type="InterPro" id="IPR049038">
    <property type="entry name" value="ADAM10_Cys-rich"/>
</dbReference>
<gene>
    <name evidence="2" type="ORF">V5799_016302</name>
</gene>
<dbReference type="GO" id="GO:0005886">
    <property type="term" value="C:plasma membrane"/>
    <property type="evidence" value="ECO:0007669"/>
    <property type="project" value="TreeGrafter"/>
</dbReference>
<dbReference type="GO" id="GO:0007219">
    <property type="term" value="P:Notch signaling pathway"/>
    <property type="evidence" value="ECO:0007669"/>
    <property type="project" value="TreeGrafter"/>
</dbReference>
<organism evidence="2 3">
    <name type="scientific">Amblyomma americanum</name>
    <name type="common">Lone star tick</name>
    <dbReference type="NCBI Taxonomy" id="6943"/>
    <lineage>
        <taxon>Eukaryota</taxon>
        <taxon>Metazoa</taxon>
        <taxon>Ecdysozoa</taxon>
        <taxon>Arthropoda</taxon>
        <taxon>Chelicerata</taxon>
        <taxon>Arachnida</taxon>
        <taxon>Acari</taxon>
        <taxon>Parasitiformes</taxon>
        <taxon>Ixodida</taxon>
        <taxon>Ixodoidea</taxon>
        <taxon>Ixodidae</taxon>
        <taxon>Amblyomminae</taxon>
        <taxon>Amblyomma</taxon>
    </lineage>
</organism>
<protein>
    <recommendedName>
        <fullName evidence="1">ADAM10 cysteine-rich domain-containing protein</fullName>
    </recommendedName>
</protein>
<proteinExistence type="predicted"/>
<dbReference type="PANTHER" id="PTHR45702">
    <property type="entry name" value="ADAM10/ADAM17 METALLOPEPTIDASE FAMILY MEMBER"/>
    <property type="match status" value="1"/>
</dbReference>